<protein>
    <submittedName>
        <fullName evidence="2">Uncharacterized protein</fullName>
    </submittedName>
</protein>
<reference evidence="2" key="2">
    <citation type="submission" date="2020-05" db="UniProtKB">
        <authorList>
            <consortium name="EnsemblMetazoa"/>
        </authorList>
    </citation>
    <scope>IDENTIFICATION</scope>
    <source>
        <strain evidence="2">FAR1</strain>
    </source>
</reference>
<evidence type="ECO:0000313" key="3">
    <source>
        <dbReference type="Proteomes" id="UP000075886"/>
    </source>
</evidence>
<proteinExistence type="predicted"/>
<name>A0A182QNP9_9DIPT</name>
<dbReference type="Proteomes" id="UP000075886">
    <property type="component" value="Unassembled WGS sequence"/>
</dbReference>
<keyword evidence="3" id="KW-1185">Reference proteome</keyword>
<evidence type="ECO:0000313" key="2">
    <source>
        <dbReference type="EnsemblMetazoa" id="AFAF013843-PA"/>
    </source>
</evidence>
<evidence type="ECO:0000256" key="1">
    <source>
        <dbReference type="SAM" id="MobiDB-lite"/>
    </source>
</evidence>
<sequence length="158" mass="18009">MAVPSTQSQAYPLSSGSTIAKSSKQRTNYHTEKALLKEMITDLTDSCHSVTKMLILDSERSSFVDKSDLQEYAISRLTSLVPSVDWDEELENVYLSGDMIVFDVKTVLMKKTIMHMIRGTDVADKIIDYDRLERSEYDGENDDDYDTATDRYNVVQDE</sequence>
<dbReference type="EMBL" id="AXCN02000834">
    <property type="status" value="NOT_ANNOTATED_CDS"/>
    <property type="molecule type" value="Genomic_DNA"/>
</dbReference>
<dbReference type="AlphaFoldDB" id="A0A182QNP9"/>
<dbReference type="VEuPathDB" id="VectorBase:AFAF013843"/>
<accession>A0A182QNP9</accession>
<organism evidence="2 3">
    <name type="scientific">Anopheles farauti</name>
    <dbReference type="NCBI Taxonomy" id="69004"/>
    <lineage>
        <taxon>Eukaryota</taxon>
        <taxon>Metazoa</taxon>
        <taxon>Ecdysozoa</taxon>
        <taxon>Arthropoda</taxon>
        <taxon>Hexapoda</taxon>
        <taxon>Insecta</taxon>
        <taxon>Pterygota</taxon>
        <taxon>Neoptera</taxon>
        <taxon>Endopterygota</taxon>
        <taxon>Diptera</taxon>
        <taxon>Nematocera</taxon>
        <taxon>Culicoidea</taxon>
        <taxon>Culicidae</taxon>
        <taxon>Anophelinae</taxon>
        <taxon>Anopheles</taxon>
    </lineage>
</organism>
<reference evidence="3" key="1">
    <citation type="submission" date="2014-01" db="EMBL/GenBank/DDBJ databases">
        <title>The Genome Sequence of Anopheles farauti FAR1 (V2).</title>
        <authorList>
            <consortium name="The Broad Institute Genomics Platform"/>
            <person name="Neafsey D.E."/>
            <person name="Besansky N."/>
            <person name="Howell P."/>
            <person name="Walton C."/>
            <person name="Young S.K."/>
            <person name="Zeng Q."/>
            <person name="Gargeya S."/>
            <person name="Fitzgerald M."/>
            <person name="Haas B."/>
            <person name="Abouelleil A."/>
            <person name="Allen A.W."/>
            <person name="Alvarado L."/>
            <person name="Arachchi H.M."/>
            <person name="Berlin A.M."/>
            <person name="Chapman S.B."/>
            <person name="Gainer-Dewar J."/>
            <person name="Goldberg J."/>
            <person name="Griggs A."/>
            <person name="Gujja S."/>
            <person name="Hansen M."/>
            <person name="Howarth C."/>
            <person name="Imamovic A."/>
            <person name="Ireland A."/>
            <person name="Larimer J."/>
            <person name="McCowan C."/>
            <person name="Murphy C."/>
            <person name="Pearson M."/>
            <person name="Poon T.W."/>
            <person name="Priest M."/>
            <person name="Roberts A."/>
            <person name="Saif S."/>
            <person name="Shea T."/>
            <person name="Sisk P."/>
            <person name="Sykes S."/>
            <person name="Wortman J."/>
            <person name="Nusbaum C."/>
            <person name="Birren B."/>
        </authorList>
    </citation>
    <scope>NUCLEOTIDE SEQUENCE [LARGE SCALE GENOMIC DNA]</scope>
    <source>
        <strain evidence="3">FAR1</strain>
    </source>
</reference>
<dbReference type="EnsemblMetazoa" id="AFAF013843-RA">
    <property type="protein sequence ID" value="AFAF013843-PA"/>
    <property type="gene ID" value="AFAF013843"/>
</dbReference>
<feature type="region of interest" description="Disordered" evidence="1">
    <location>
        <begin position="1"/>
        <end position="25"/>
    </location>
</feature>